<proteinExistence type="inferred from homology"/>
<protein>
    <recommendedName>
        <fullName evidence="2 6">Carbonic anhydrase</fullName>
        <ecNumber evidence="2 6">4.2.1.1</ecNumber>
    </recommendedName>
</protein>
<comment type="caution">
    <text evidence="9">The sequence shown here is derived from an EMBL/GenBank/DDBJ whole genome shotgun (WGS) entry which is preliminary data.</text>
</comment>
<dbReference type="CDD" id="cd03124">
    <property type="entry name" value="alpha_CA_prokaryotic_like"/>
    <property type="match status" value="1"/>
</dbReference>
<feature type="compositionally biased region" description="Basic and acidic residues" evidence="7">
    <location>
        <begin position="232"/>
        <end position="243"/>
    </location>
</feature>
<dbReference type="GO" id="GO:0006730">
    <property type="term" value="P:one-carbon metabolic process"/>
    <property type="evidence" value="ECO:0007669"/>
    <property type="project" value="TreeGrafter"/>
</dbReference>
<dbReference type="EC" id="4.2.1.1" evidence="2 6"/>
<comment type="cofactor">
    <cofactor evidence="1 6">
        <name>Zn(2+)</name>
        <dbReference type="ChEBI" id="CHEBI:29105"/>
    </cofactor>
</comment>
<dbReference type="InterPro" id="IPR001148">
    <property type="entry name" value="CA_dom"/>
</dbReference>
<dbReference type="EMBL" id="JBAMMX010000004">
    <property type="protein sequence ID" value="KAK6942588.1"/>
    <property type="molecule type" value="Genomic_DNA"/>
</dbReference>
<dbReference type="GO" id="GO:0004089">
    <property type="term" value="F:carbonate dehydratase activity"/>
    <property type="evidence" value="ECO:0007669"/>
    <property type="project" value="UniProtKB-UniRule"/>
</dbReference>
<dbReference type="InterPro" id="IPR041891">
    <property type="entry name" value="Alpha_CA_prokaryot-like"/>
</dbReference>
<dbReference type="Gene3D" id="3.10.200.10">
    <property type="entry name" value="Alpha carbonic anhydrase"/>
    <property type="match status" value="1"/>
</dbReference>
<evidence type="ECO:0000256" key="7">
    <source>
        <dbReference type="SAM" id="MobiDB-lite"/>
    </source>
</evidence>
<dbReference type="GO" id="GO:0008270">
    <property type="term" value="F:zinc ion binding"/>
    <property type="evidence" value="ECO:0007669"/>
    <property type="project" value="UniProtKB-UniRule"/>
</dbReference>
<feature type="non-terminal residue" evidence="9">
    <location>
        <position position="1"/>
    </location>
</feature>
<dbReference type="AlphaFoldDB" id="A0AAN8ZQ37"/>
<dbReference type="PROSITE" id="PS00162">
    <property type="entry name" value="ALPHA_CA_1"/>
    <property type="match status" value="1"/>
</dbReference>
<dbReference type="InterPro" id="IPR018338">
    <property type="entry name" value="Carbonic_anhydrase_a-class_CS"/>
</dbReference>
<evidence type="ECO:0000256" key="1">
    <source>
        <dbReference type="ARBA" id="ARBA00001947"/>
    </source>
</evidence>
<dbReference type="PANTHER" id="PTHR18952:SF236">
    <property type="entry name" value="ALPHA CARBONIC ANHYDRASE 1, CHLOROPLASTIC"/>
    <property type="match status" value="1"/>
</dbReference>
<sequence>HAVHFGYSGSVGPQKWGSLSPSYAACDGKSQSPVNIVQKQAVLNKNLKPLTRSYAPVNATLRNHGTAIDVKYETSPGWVTVWGKKYLLAQMHWHSPSEHTIDGQSYPLELHLVHKASDGNITVIGILYKYGDSDPIVEKLEKGLKKLAKEGKKHEEPQIPLGVIDTKQLKRNTRKYYRYAGSLTTPPCSEIVTWNLLGKVRTVSKRQVELLKAPLKREFQKNARPTQPLNGRKIELFKKTDDQ</sequence>
<keyword evidence="10" id="KW-1185">Reference proteome</keyword>
<dbReference type="Pfam" id="PF00194">
    <property type="entry name" value="Carb_anhydrase"/>
    <property type="match status" value="1"/>
</dbReference>
<feature type="domain" description="Alpha-carbonic anhydrase" evidence="8">
    <location>
        <begin position="3"/>
        <end position="238"/>
    </location>
</feature>
<dbReference type="SUPFAM" id="SSF51069">
    <property type="entry name" value="Carbonic anhydrase"/>
    <property type="match status" value="1"/>
</dbReference>
<reference evidence="9 10" key="1">
    <citation type="submission" date="2023-12" db="EMBL/GenBank/DDBJ databases">
        <title>A high-quality genome assembly for Dillenia turbinata (Dilleniales).</title>
        <authorList>
            <person name="Chanderbali A."/>
        </authorList>
    </citation>
    <scope>NUCLEOTIDE SEQUENCE [LARGE SCALE GENOMIC DNA]</scope>
    <source>
        <strain evidence="9">LSX21</strain>
        <tissue evidence="9">Leaf</tissue>
    </source>
</reference>
<organism evidence="9 10">
    <name type="scientific">Dillenia turbinata</name>
    <dbReference type="NCBI Taxonomy" id="194707"/>
    <lineage>
        <taxon>Eukaryota</taxon>
        <taxon>Viridiplantae</taxon>
        <taxon>Streptophyta</taxon>
        <taxon>Embryophyta</taxon>
        <taxon>Tracheophyta</taxon>
        <taxon>Spermatophyta</taxon>
        <taxon>Magnoliopsida</taxon>
        <taxon>eudicotyledons</taxon>
        <taxon>Gunneridae</taxon>
        <taxon>Pentapetalae</taxon>
        <taxon>Dilleniales</taxon>
        <taxon>Dilleniaceae</taxon>
        <taxon>Dillenia</taxon>
    </lineage>
</organism>
<evidence type="ECO:0000256" key="4">
    <source>
        <dbReference type="ARBA" id="ARBA00022833"/>
    </source>
</evidence>
<dbReference type="InterPro" id="IPR023561">
    <property type="entry name" value="Carbonic_anhydrase_a-class"/>
</dbReference>
<keyword evidence="4 6" id="KW-0862">Zinc</keyword>
<gene>
    <name evidence="9" type="ORF">RJ641_027965</name>
</gene>
<dbReference type="SMART" id="SM01057">
    <property type="entry name" value="Carb_anhydrase"/>
    <property type="match status" value="1"/>
</dbReference>
<feature type="region of interest" description="Disordered" evidence="7">
    <location>
        <begin position="219"/>
        <end position="243"/>
    </location>
</feature>
<dbReference type="Proteomes" id="UP001370490">
    <property type="component" value="Unassembled WGS sequence"/>
</dbReference>
<dbReference type="PANTHER" id="PTHR18952">
    <property type="entry name" value="CARBONIC ANHYDRASE"/>
    <property type="match status" value="1"/>
</dbReference>
<comment type="function">
    <text evidence="6">Reversible hydration of carbon dioxide.</text>
</comment>
<evidence type="ECO:0000256" key="2">
    <source>
        <dbReference type="ARBA" id="ARBA00012925"/>
    </source>
</evidence>
<dbReference type="InterPro" id="IPR036398">
    <property type="entry name" value="CA_dom_sf"/>
</dbReference>
<comment type="similarity">
    <text evidence="6">Belongs to the alpha-carbonic anhydrase family.</text>
</comment>
<comment type="catalytic activity">
    <reaction evidence="6">
        <text>hydrogencarbonate + H(+) = CO2 + H2O</text>
        <dbReference type="Rhea" id="RHEA:10748"/>
        <dbReference type="ChEBI" id="CHEBI:15377"/>
        <dbReference type="ChEBI" id="CHEBI:15378"/>
        <dbReference type="ChEBI" id="CHEBI:16526"/>
        <dbReference type="ChEBI" id="CHEBI:17544"/>
        <dbReference type="EC" id="4.2.1.1"/>
    </reaction>
</comment>
<keyword evidence="3 6" id="KW-0479">Metal-binding</keyword>
<evidence type="ECO:0000256" key="6">
    <source>
        <dbReference type="RuleBase" id="RU367011"/>
    </source>
</evidence>
<evidence type="ECO:0000256" key="3">
    <source>
        <dbReference type="ARBA" id="ARBA00022723"/>
    </source>
</evidence>
<evidence type="ECO:0000256" key="5">
    <source>
        <dbReference type="ARBA" id="ARBA00023239"/>
    </source>
</evidence>
<dbReference type="PROSITE" id="PS51144">
    <property type="entry name" value="ALPHA_CA_2"/>
    <property type="match status" value="1"/>
</dbReference>
<accession>A0AAN8ZQ37</accession>
<keyword evidence="5 6" id="KW-0456">Lyase</keyword>
<evidence type="ECO:0000313" key="10">
    <source>
        <dbReference type="Proteomes" id="UP001370490"/>
    </source>
</evidence>
<name>A0AAN8ZQ37_9MAGN</name>
<evidence type="ECO:0000259" key="8">
    <source>
        <dbReference type="PROSITE" id="PS51144"/>
    </source>
</evidence>
<evidence type="ECO:0000313" key="9">
    <source>
        <dbReference type="EMBL" id="KAK6942588.1"/>
    </source>
</evidence>